<evidence type="ECO:0000313" key="7">
    <source>
        <dbReference type="Proteomes" id="UP000238164"/>
    </source>
</evidence>
<keyword evidence="7" id="KW-1185">Reference proteome</keyword>
<dbReference type="SUPFAM" id="SSF52425">
    <property type="entry name" value="Cryptochrome/photolyase, N-terminal domain"/>
    <property type="match status" value="1"/>
</dbReference>
<evidence type="ECO:0000256" key="1">
    <source>
        <dbReference type="ARBA" id="ARBA00022630"/>
    </source>
</evidence>
<dbReference type="Gene3D" id="1.25.40.80">
    <property type="match status" value="1"/>
</dbReference>
<feature type="binding site" evidence="3">
    <location>
        <position position="213"/>
    </location>
    <ligand>
        <name>FAD</name>
        <dbReference type="ChEBI" id="CHEBI:57692"/>
    </ligand>
</feature>
<dbReference type="PANTHER" id="PTHR11455:SF9">
    <property type="entry name" value="CRYPTOCHROME CIRCADIAN CLOCK 5 ISOFORM X1"/>
    <property type="match status" value="1"/>
</dbReference>
<dbReference type="InterPro" id="IPR036155">
    <property type="entry name" value="Crypto/Photolyase_N_sf"/>
</dbReference>
<name>A0A2N9JGH3_9ACTN</name>
<accession>A0A2N9JGH3</accession>
<dbReference type="EMBL" id="LT985188">
    <property type="protein sequence ID" value="SPD86496.1"/>
    <property type="molecule type" value="Genomic_DNA"/>
</dbReference>
<dbReference type="Pfam" id="PF00875">
    <property type="entry name" value="DNA_photolyase"/>
    <property type="match status" value="1"/>
</dbReference>
<dbReference type="GO" id="GO:0003677">
    <property type="term" value="F:DNA binding"/>
    <property type="evidence" value="ECO:0007669"/>
    <property type="project" value="TreeGrafter"/>
</dbReference>
<evidence type="ECO:0000256" key="3">
    <source>
        <dbReference type="PIRSR" id="PIRSR602081-1"/>
    </source>
</evidence>
<evidence type="ECO:0000256" key="4">
    <source>
        <dbReference type="RuleBase" id="RU004182"/>
    </source>
</evidence>
<feature type="binding site" evidence="3">
    <location>
        <position position="257"/>
    </location>
    <ligand>
        <name>FAD</name>
        <dbReference type="ChEBI" id="CHEBI:57692"/>
    </ligand>
</feature>
<organism evidence="6 7">
    <name type="scientific">Micropruina glycogenica</name>
    <dbReference type="NCBI Taxonomy" id="75385"/>
    <lineage>
        <taxon>Bacteria</taxon>
        <taxon>Bacillati</taxon>
        <taxon>Actinomycetota</taxon>
        <taxon>Actinomycetes</taxon>
        <taxon>Propionibacteriales</taxon>
        <taxon>Nocardioidaceae</taxon>
        <taxon>Micropruina</taxon>
    </lineage>
</organism>
<dbReference type="InterPro" id="IPR036134">
    <property type="entry name" value="Crypto/Photolyase_FAD-like_sf"/>
</dbReference>
<feature type="binding site" evidence="3">
    <location>
        <begin position="357"/>
        <end position="359"/>
    </location>
    <ligand>
        <name>FAD</name>
        <dbReference type="ChEBI" id="CHEBI:57692"/>
    </ligand>
</feature>
<dbReference type="SUPFAM" id="SSF48173">
    <property type="entry name" value="Cryptochrome/photolyase FAD-binding domain"/>
    <property type="match status" value="1"/>
</dbReference>
<dbReference type="OrthoDB" id="9772484at2"/>
<dbReference type="InterPro" id="IPR002081">
    <property type="entry name" value="Cryptochrome/DNA_photolyase_1"/>
</dbReference>
<dbReference type="GO" id="GO:0003904">
    <property type="term" value="F:deoxyribodipyrimidine photo-lyase activity"/>
    <property type="evidence" value="ECO:0007669"/>
    <property type="project" value="TreeGrafter"/>
</dbReference>
<evidence type="ECO:0000256" key="2">
    <source>
        <dbReference type="ARBA" id="ARBA00022827"/>
    </source>
</evidence>
<feature type="binding site" evidence="3">
    <location>
        <begin position="260"/>
        <end position="267"/>
    </location>
    <ligand>
        <name>FAD</name>
        <dbReference type="ChEBI" id="CHEBI:57692"/>
    </ligand>
</feature>
<dbReference type="InterPro" id="IPR006050">
    <property type="entry name" value="DNA_photolyase_N"/>
</dbReference>
<dbReference type="AlphaFoldDB" id="A0A2N9JGH3"/>
<gene>
    <name evidence="6" type="ORF">MPLG2_1460</name>
</gene>
<dbReference type="Pfam" id="PF03441">
    <property type="entry name" value="FAD_binding_7"/>
    <property type="match status" value="1"/>
</dbReference>
<keyword evidence="2 3" id="KW-0274">FAD</keyword>
<dbReference type="Gene3D" id="3.40.50.620">
    <property type="entry name" value="HUPs"/>
    <property type="match status" value="1"/>
</dbReference>
<protein>
    <submittedName>
        <fullName evidence="6">Deoxyribodipyrimidine photolyase</fullName>
    </submittedName>
</protein>
<dbReference type="InterPro" id="IPR014729">
    <property type="entry name" value="Rossmann-like_a/b/a_fold"/>
</dbReference>
<dbReference type="GO" id="GO:0071949">
    <property type="term" value="F:FAD binding"/>
    <property type="evidence" value="ECO:0007669"/>
    <property type="project" value="TreeGrafter"/>
</dbReference>
<feature type="binding site" evidence="3">
    <location>
        <begin position="225"/>
        <end position="229"/>
    </location>
    <ligand>
        <name>FAD</name>
        <dbReference type="ChEBI" id="CHEBI:57692"/>
    </ligand>
</feature>
<dbReference type="InterPro" id="IPR005101">
    <property type="entry name" value="Cryptochr/Photolyase_FAD-bd"/>
</dbReference>
<dbReference type="Gene3D" id="1.10.579.10">
    <property type="entry name" value="DNA Cyclobutane Dipyrimidine Photolyase, subunit A, domain 3"/>
    <property type="match status" value="1"/>
</dbReference>
<proteinExistence type="inferred from homology"/>
<evidence type="ECO:0000313" key="6">
    <source>
        <dbReference type="EMBL" id="SPD86496.1"/>
    </source>
</evidence>
<keyword evidence="1 3" id="KW-0285">Flavoprotein</keyword>
<keyword evidence="6" id="KW-0456">Lyase</keyword>
<comment type="cofactor">
    <cofactor evidence="3">
        <name>FAD</name>
        <dbReference type="ChEBI" id="CHEBI:57692"/>
    </cofactor>
    <text evidence="3">Binds 1 FAD per subunit.</text>
</comment>
<dbReference type="PANTHER" id="PTHR11455">
    <property type="entry name" value="CRYPTOCHROME"/>
    <property type="match status" value="1"/>
</dbReference>
<dbReference type="GO" id="GO:0009416">
    <property type="term" value="P:response to light stimulus"/>
    <property type="evidence" value="ECO:0007669"/>
    <property type="project" value="TreeGrafter"/>
</dbReference>
<reference evidence="6 7" key="1">
    <citation type="submission" date="2018-02" db="EMBL/GenBank/DDBJ databases">
        <authorList>
            <person name="Cohen D.B."/>
            <person name="Kent A.D."/>
        </authorList>
    </citation>
    <scope>NUCLEOTIDE SEQUENCE [LARGE SCALE GENOMIC DNA]</scope>
    <source>
        <strain evidence="6">1</strain>
    </source>
</reference>
<keyword evidence="4" id="KW-0157">Chromophore</keyword>
<dbReference type="PROSITE" id="PS51645">
    <property type="entry name" value="PHR_CRY_ALPHA_BETA"/>
    <property type="match status" value="1"/>
</dbReference>
<evidence type="ECO:0000259" key="5">
    <source>
        <dbReference type="PROSITE" id="PS51645"/>
    </source>
</evidence>
<dbReference type="KEGG" id="mgg:MPLG2_1460"/>
<sequence>MTSILWLRRDLRRADHPALAAAHADGEVLPVFLLDPAIYDSAGPVRQAWLARTLRALDDSYDGRLCLRHGKPEHIIAALAKEVGATSVHVSTETEPDGAARDARVRAALANDGVGWVETGSPYAVTPGRVRNAQGDPYRVFTPFSRAWREHGWRGPSLEPKGLTFAHAESDDTAWATLDDAATADGLPDLPEPGEQAAMQRWHDFLDDGLAHYAADRDRPDRDGTSRLSPYLKFGVVHPRTLLADLVGRSAKGADRYGTELAWREFYADVLHHNPDSLWHDLRGDLGAMAYDDDPDLIEAWRQGRTGYPFVDAGLRQLLAMGWMHNRVRMVTASFLAKDLHVWWPAGAKHFLNHLIDGDLASNNHGWQWVAGTGTDAAPYFRVFNPVTQGQKFDPDGSYVRRWVPELRHLDGADAHEPWQQPDGYAHDYPQRIVDHAEQRREALDRLAAAKAG</sequence>
<dbReference type="PRINTS" id="PR00147">
    <property type="entry name" value="DNAPHOTLYASE"/>
</dbReference>
<dbReference type="Proteomes" id="UP000238164">
    <property type="component" value="Chromosome 1"/>
</dbReference>
<comment type="similarity">
    <text evidence="4">Belongs to the DNA photolyase family.</text>
</comment>
<feature type="domain" description="Photolyase/cryptochrome alpha/beta" evidence="5">
    <location>
        <begin position="1"/>
        <end position="124"/>
    </location>
</feature>
<dbReference type="RefSeq" id="WP_105185456.1">
    <property type="nucleotide sequence ID" value="NZ_BAAAGO010000033.1"/>
</dbReference>